<evidence type="ECO:0000256" key="3">
    <source>
        <dbReference type="ARBA" id="ARBA00022723"/>
    </source>
</evidence>
<keyword evidence="3 5" id="KW-0479">Metal-binding</keyword>
<dbReference type="AlphaFoldDB" id="A0A3D8SI80"/>
<dbReference type="GO" id="GO:0008395">
    <property type="term" value="F:steroid hydroxylase activity"/>
    <property type="evidence" value="ECO:0007669"/>
    <property type="project" value="TreeGrafter"/>
</dbReference>
<dbReference type="InterPro" id="IPR002401">
    <property type="entry name" value="Cyt_P450_E_grp-I"/>
</dbReference>
<dbReference type="PANTHER" id="PTHR24304:SF2">
    <property type="entry name" value="24-HYDROXYCHOLESTEROL 7-ALPHA-HYDROXYLASE"/>
    <property type="match status" value="1"/>
</dbReference>
<dbReference type="Gene3D" id="1.10.630.10">
    <property type="entry name" value="Cytochrome P450"/>
    <property type="match status" value="1"/>
</dbReference>
<reference evidence="6 7" key="1">
    <citation type="journal article" date="2018" name="IMA Fungus">
        <title>IMA Genome-F 9: Draft genome sequence of Annulohypoxylon stygium, Aspergillus mulundensis, Berkeleyomyces basicola (syn. Thielaviopsis basicola), Ceratocystis smalleyi, two Cercospora beticola strains, Coleophoma cylindrospora, Fusarium fracticaudum, Phialophora cf. hyalina, and Morchella septimelata.</title>
        <authorList>
            <person name="Wingfield B.D."/>
            <person name="Bills G.F."/>
            <person name="Dong Y."/>
            <person name="Huang W."/>
            <person name="Nel W.J."/>
            <person name="Swalarsk-Parry B.S."/>
            <person name="Vaghefi N."/>
            <person name="Wilken P.M."/>
            <person name="An Z."/>
            <person name="de Beer Z.W."/>
            <person name="De Vos L."/>
            <person name="Chen L."/>
            <person name="Duong T.A."/>
            <person name="Gao Y."/>
            <person name="Hammerbacher A."/>
            <person name="Kikkert J.R."/>
            <person name="Li Y."/>
            <person name="Li H."/>
            <person name="Li K."/>
            <person name="Li Q."/>
            <person name="Liu X."/>
            <person name="Ma X."/>
            <person name="Naidoo K."/>
            <person name="Pethybridge S.J."/>
            <person name="Sun J."/>
            <person name="Steenkamp E.T."/>
            <person name="van der Nest M.A."/>
            <person name="van Wyk S."/>
            <person name="Wingfield M.J."/>
            <person name="Xiong C."/>
            <person name="Yue Q."/>
            <person name="Zhang X."/>
        </authorList>
    </citation>
    <scope>NUCLEOTIDE SEQUENCE [LARGE SCALE GENOMIC DNA]</scope>
    <source>
        <strain evidence="6 7">BP5796</strain>
    </source>
</reference>
<dbReference type="SUPFAM" id="SSF48264">
    <property type="entry name" value="Cytochrome P450"/>
    <property type="match status" value="1"/>
</dbReference>
<evidence type="ECO:0000313" key="6">
    <source>
        <dbReference type="EMBL" id="RDW86030.1"/>
    </source>
</evidence>
<proteinExistence type="inferred from homology"/>
<dbReference type="Proteomes" id="UP000256328">
    <property type="component" value="Unassembled WGS sequence"/>
</dbReference>
<dbReference type="InterPro" id="IPR001128">
    <property type="entry name" value="Cyt_P450"/>
</dbReference>
<sequence length="525" mass="60216">MVVATFVLWHKRFGDAQCLDDTIPFVSNTYQYMTNQKRFLERATDALKNNNIIKFYLGPMTVYMVAGTRNVQAMFRQSDNLSSEIMMVHLVLPRVYGLTKAEVARWERDKTGRLETPAPGTESHPKDQRYFFTLEHIYSQYLKPKRHANLLMETYFRSFSQKLDMLPIGTWVDVNMFDLCKRDMTQSAMTALIGPSIFELNPDFIDTFWEFDSIIVFLFTGLPSWLNPRPRRVQQRYFSMVRKYLDYAWANFDRNGPTATADWEPYFGARVARELNMWFRDTGLCEQSAAGFLGTLLFAENGNSVPIATWGMMEIIRDPSLFEAVREEVIQASTADPVTGARVIDAQKLISSPLLQSVYTEILRLHMSFNPTRQVTKPFKMDGYTLKKGAMVQAPMHVAHYDEAVWSVDGHSASQFWAERHVKYIETKDQSGKSIRKPEFAMAGRPSSYFPYGGGTSLCAGRNFAKGEIIMTLGLLVSKFDIEFVAWTQLDGSPSDRAAQNDGRWAGAAAMPPDREMKLRWKRLW</sequence>
<evidence type="ECO:0000256" key="2">
    <source>
        <dbReference type="ARBA" id="ARBA00022617"/>
    </source>
</evidence>
<dbReference type="PANTHER" id="PTHR24304">
    <property type="entry name" value="CYTOCHROME P450 FAMILY 7"/>
    <property type="match status" value="1"/>
</dbReference>
<dbReference type="CDD" id="cd11040">
    <property type="entry name" value="CYP7_CYP8-like"/>
    <property type="match status" value="1"/>
</dbReference>
<feature type="binding site" description="axial binding residue" evidence="5">
    <location>
        <position position="459"/>
    </location>
    <ligand>
        <name>heme</name>
        <dbReference type="ChEBI" id="CHEBI:30413"/>
    </ligand>
    <ligandPart>
        <name>Fe</name>
        <dbReference type="ChEBI" id="CHEBI:18248"/>
    </ligandPart>
</feature>
<protein>
    <recommendedName>
        <fullName evidence="8">Cytochrome P450</fullName>
    </recommendedName>
</protein>
<dbReference type="InterPro" id="IPR050529">
    <property type="entry name" value="CYP450_sterol_14alpha_dmase"/>
</dbReference>
<evidence type="ECO:0008006" key="8">
    <source>
        <dbReference type="Google" id="ProtNLM"/>
    </source>
</evidence>
<evidence type="ECO:0000256" key="4">
    <source>
        <dbReference type="ARBA" id="ARBA00023004"/>
    </source>
</evidence>
<comment type="cofactor">
    <cofactor evidence="5">
        <name>heme</name>
        <dbReference type="ChEBI" id="CHEBI:30413"/>
    </cofactor>
</comment>
<dbReference type="GO" id="GO:0020037">
    <property type="term" value="F:heme binding"/>
    <property type="evidence" value="ECO:0007669"/>
    <property type="project" value="InterPro"/>
</dbReference>
<keyword evidence="2 5" id="KW-0349">Heme</keyword>
<dbReference type="InterPro" id="IPR036396">
    <property type="entry name" value="Cyt_P450_sf"/>
</dbReference>
<comment type="similarity">
    <text evidence="1">Belongs to the cytochrome P450 family.</text>
</comment>
<evidence type="ECO:0000256" key="5">
    <source>
        <dbReference type="PIRSR" id="PIRSR602401-1"/>
    </source>
</evidence>
<evidence type="ECO:0000256" key="1">
    <source>
        <dbReference type="ARBA" id="ARBA00010617"/>
    </source>
</evidence>
<gene>
    <name evidence="6" type="ORF">BP5796_04355</name>
</gene>
<dbReference type="OrthoDB" id="3366823at2759"/>
<organism evidence="6 7">
    <name type="scientific">Coleophoma crateriformis</name>
    <dbReference type="NCBI Taxonomy" id="565419"/>
    <lineage>
        <taxon>Eukaryota</taxon>
        <taxon>Fungi</taxon>
        <taxon>Dikarya</taxon>
        <taxon>Ascomycota</taxon>
        <taxon>Pezizomycotina</taxon>
        <taxon>Leotiomycetes</taxon>
        <taxon>Helotiales</taxon>
        <taxon>Dermateaceae</taxon>
        <taxon>Coleophoma</taxon>
    </lineage>
</organism>
<accession>A0A3D8SI80</accession>
<dbReference type="EMBL" id="PDLN01000005">
    <property type="protein sequence ID" value="RDW86030.1"/>
    <property type="molecule type" value="Genomic_DNA"/>
</dbReference>
<dbReference type="Pfam" id="PF00067">
    <property type="entry name" value="p450"/>
    <property type="match status" value="1"/>
</dbReference>
<dbReference type="GO" id="GO:0016705">
    <property type="term" value="F:oxidoreductase activity, acting on paired donors, with incorporation or reduction of molecular oxygen"/>
    <property type="evidence" value="ECO:0007669"/>
    <property type="project" value="InterPro"/>
</dbReference>
<comment type="caution">
    <text evidence="6">The sequence shown here is derived from an EMBL/GenBank/DDBJ whole genome shotgun (WGS) entry which is preliminary data.</text>
</comment>
<keyword evidence="7" id="KW-1185">Reference proteome</keyword>
<dbReference type="PRINTS" id="PR00463">
    <property type="entry name" value="EP450I"/>
</dbReference>
<name>A0A3D8SI80_9HELO</name>
<dbReference type="GO" id="GO:0005506">
    <property type="term" value="F:iron ion binding"/>
    <property type="evidence" value="ECO:0007669"/>
    <property type="project" value="InterPro"/>
</dbReference>
<keyword evidence="4 5" id="KW-0408">Iron</keyword>
<evidence type="ECO:0000313" key="7">
    <source>
        <dbReference type="Proteomes" id="UP000256328"/>
    </source>
</evidence>